<accession>A0A498IM19</accession>
<evidence type="ECO:0000256" key="4">
    <source>
        <dbReference type="ARBA" id="ARBA00023054"/>
    </source>
</evidence>
<dbReference type="PANTHER" id="PTHR31499">
    <property type="entry name" value="MYB FAMILY TRANSCRIPTION FACTOR PHL11"/>
    <property type="match status" value="1"/>
</dbReference>
<organism evidence="9 10">
    <name type="scientific">Malus domestica</name>
    <name type="common">Apple</name>
    <name type="synonym">Pyrus malus</name>
    <dbReference type="NCBI Taxonomy" id="3750"/>
    <lineage>
        <taxon>Eukaryota</taxon>
        <taxon>Viridiplantae</taxon>
        <taxon>Streptophyta</taxon>
        <taxon>Embryophyta</taxon>
        <taxon>Tracheophyta</taxon>
        <taxon>Spermatophyta</taxon>
        <taxon>Magnoliopsida</taxon>
        <taxon>eudicotyledons</taxon>
        <taxon>Gunneridae</taxon>
        <taxon>Pentapetalae</taxon>
        <taxon>rosids</taxon>
        <taxon>fabids</taxon>
        <taxon>Rosales</taxon>
        <taxon>Rosaceae</taxon>
        <taxon>Amygdaloideae</taxon>
        <taxon>Maleae</taxon>
        <taxon>Malus</taxon>
    </lineage>
</organism>
<evidence type="ECO:0000256" key="2">
    <source>
        <dbReference type="ARBA" id="ARBA00006783"/>
    </source>
</evidence>
<sequence length="481" mass="53963">MSEFGASKATSSSFPLLHTHLGDKYSNLQDSFQVSSQREKTIYSMLPQASSPGNLFSSSSRPNDVHISSVPPCEQRPQNSSFIFKSRVDENTEKSLSLPHSSHSPLSEVQPTTLINYPEEHRDISWCPDSLQEFLHFSENVPDQNGLVDSSAGVITSEENAGKTHWSDWDPLISFDDTLDPNWELPGDVDAIDPKPKLSKPYSDILVQQSQIQQHQLQIQQHQPQIQQHQPVQSVEFHPGPEPLSSAPPTKARMRWTQELHEAFVEAVDHLGGSERATPKGILNLMKVEGLTIYHVKSHLQKYRTARYKPESSEGPYEKVSTLVDETNPLDMKGSMGITEALRLQVELQKRLHEQLENQRKLQLQIEEQGKCLEKMFEQQRKFEDNRVKSGSSTVDDHSTPLSNIACPSPGDDKPETSKHHPDKTAIGTPLEDGSQDASSKAQELECLEDLDGVESGVLRTKRARNGSKKQNSQELSRLTE</sequence>
<comment type="caution">
    <text evidence="9">The sequence shown here is derived from an EMBL/GenBank/DDBJ whole genome shotgun (WGS) entry which is preliminary data.</text>
</comment>
<dbReference type="PANTHER" id="PTHR31499:SF80">
    <property type="entry name" value="HTH MYB-TYPE DOMAIN-CONTAINING PROTEIN"/>
    <property type="match status" value="1"/>
</dbReference>
<dbReference type="FunFam" id="1.10.10.60:FF:000002">
    <property type="entry name" value="Myb family transcription factor"/>
    <property type="match status" value="1"/>
</dbReference>
<dbReference type="EMBL" id="RDQH01000338">
    <property type="protein sequence ID" value="RXH82501.1"/>
    <property type="molecule type" value="Genomic_DNA"/>
</dbReference>
<evidence type="ECO:0000256" key="3">
    <source>
        <dbReference type="ARBA" id="ARBA00023015"/>
    </source>
</evidence>
<keyword evidence="10" id="KW-1185">Reference proteome</keyword>
<keyword evidence="6" id="KW-0539">Nucleus</keyword>
<feature type="domain" description="HTH myb-type" evidence="8">
    <location>
        <begin position="249"/>
        <end position="308"/>
    </location>
</feature>
<dbReference type="GO" id="GO:0003677">
    <property type="term" value="F:DNA binding"/>
    <property type="evidence" value="ECO:0007669"/>
    <property type="project" value="InterPro"/>
</dbReference>
<dbReference type="Pfam" id="PF00249">
    <property type="entry name" value="Myb_DNA-binding"/>
    <property type="match status" value="1"/>
</dbReference>
<feature type="region of interest" description="Disordered" evidence="7">
    <location>
        <begin position="44"/>
        <end position="79"/>
    </location>
</feature>
<dbReference type="PROSITE" id="PS51294">
    <property type="entry name" value="HTH_MYB"/>
    <property type="match status" value="1"/>
</dbReference>
<dbReference type="Gene3D" id="1.10.10.60">
    <property type="entry name" value="Homeodomain-like"/>
    <property type="match status" value="1"/>
</dbReference>
<dbReference type="InterPro" id="IPR006447">
    <property type="entry name" value="Myb_dom_plants"/>
</dbReference>
<dbReference type="InterPro" id="IPR001005">
    <property type="entry name" value="SANT/Myb"/>
</dbReference>
<dbReference type="GO" id="GO:0003700">
    <property type="term" value="F:DNA-binding transcription factor activity"/>
    <property type="evidence" value="ECO:0007669"/>
    <property type="project" value="InterPro"/>
</dbReference>
<keyword evidence="4" id="KW-0175">Coiled coil</keyword>
<evidence type="ECO:0000313" key="10">
    <source>
        <dbReference type="Proteomes" id="UP000290289"/>
    </source>
</evidence>
<evidence type="ECO:0000256" key="1">
    <source>
        <dbReference type="ARBA" id="ARBA00004123"/>
    </source>
</evidence>
<dbReference type="SUPFAM" id="SSF46689">
    <property type="entry name" value="Homeodomain-like"/>
    <property type="match status" value="1"/>
</dbReference>
<gene>
    <name evidence="9" type="ORF">DVH24_036842</name>
</gene>
<feature type="compositionally biased region" description="Polar residues" evidence="7">
    <location>
        <begin position="469"/>
        <end position="481"/>
    </location>
</feature>
<dbReference type="InterPro" id="IPR009057">
    <property type="entry name" value="Homeodomain-like_sf"/>
</dbReference>
<feature type="compositionally biased region" description="Polar residues" evidence="7">
    <location>
        <begin position="47"/>
        <end position="62"/>
    </location>
</feature>
<feature type="region of interest" description="Disordered" evidence="7">
    <location>
        <begin position="383"/>
        <end position="481"/>
    </location>
</feature>
<evidence type="ECO:0000256" key="5">
    <source>
        <dbReference type="ARBA" id="ARBA00023163"/>
    </source>
</evidence>
<evidence type="ECO:0000256" key="6">
    <source>
        <dbReference type="ARBA" id="ARBA00023242"/>
    </source>
</evidence>
<evidence type="ECO:0000256" key="7">
    <source>
        <dbReference type="SAM" id="MobiDB-lite"/>
    </source>
</evidence>
<dbReference type="Pfam" id="PF14379">
    <property type="entry name" value="Myb_CC_LHEQLE"/>
    <property type="match status" value="1"/>
</dbReference>
<dbReference type="InterPro" id="IPR046955">
    <property type="entry name" value="PHR1-like"/>
</dbReference>
<comment type="similarity">
    <text evidence="2">Belongs to the MYB-CC family.</text>
</comment>
<dbReference type="NCBIfam" id="TIGR01557">
    <property type="entry name" value="myb_SHAQKYF"/>
    <property type="match status" value="1"/>
</dbReference>
<protein>
    <recommendedName>
        <fullName evidence="8">HTH myb-type domain-containing protein</fullName>
    </recommendedName>
</protein>
<dbReference type="InterPro" id="IPR017930">
    <property type="entry name" value="Myb_dom"/>
</dbReference>
<keyword evidence="5" id="KW-0804">Transcription</keyword>
<reference evidence="9 10" key="1">
    <citation type="submission" date="2018-10" db="EMBL/GenBank/DDBJ databases">
        <title>A high-quality apple genome assembly.</title>
        <authorList>
            <person name="Hu J."/>
        </authorList>
    </citation>
    <scope>NUCLEOTIDE SEQUENCE [LARGE SCALE GENOMIC DNA]</scope>
    <source>
        <strain evidence="10">cv. HFTH1</strain>
        <tissue evidence="9">Young leaf</tissue>
    </source>
</reference>
<dbReference type="Proteomes" id="UP000290289">
    <property type="component" value="Chromosome 12"/>
</dbReference>
<feature type="compositionally biased region" description="Basic and acidic residues" evidence="7">
    <location>
        <begin position="411"/>
        <end position="424"/>
    </location>
</feature>
<dbReference type="GO" id="GO:0005634">
    <property type="term" value="C:nucleus"/>
    <property type="evidence" value="ECO:0007669"/>
    <property type="project" value="UniProtKB-SubCell"/>
</dbReference>
<proteinExistence type="inferred from homology"/>
<dbReference type="STRING" id="3750.A0A498IM19"/>
<evidence type="ECO:0000313" key="9">
    <source>
        <dbReference type="EMBL" id="RXH82501.1"/>
    </source>
</evidence>
<keyword evidence="3" id="KW-0805">Transcription regulation</keyword>
<comment type="subcellular location">
    <subcellularLocation>
        <location evidence="1">Nucleus</location>
    </subcellularLocation>
</comment>
<evidence type="ECO:0000259" key="8">
    <source>
        <dbReference type="PROSITE" id="PS51294"/>
    </source>
</evidence>
<name>A0A498IM19_MALDO</name>
<dbReference type="AlphaFoldDB" id="A0A498IM19"/>
<dbReference type="InterPro" id="IPR025756">
    <property type="entry name" value="Myb_CC_LHEQLE"/>
</dbReference>